<organism evidence="2 3">
    <name type="scientific">Dethiosulfovibrio salsuginis</name>
    <dbReference type="NCBI Taxonomy" id="561720"/>
    <lineage>
        <taxon>Bacteria</taxon>
        <taxon>Thermotogati</taxon>
        <taxon>Synergistota</taxon>
        <taxon>Synergistia</taxon>
        <taxon>Synergistales</taxon>
        <taxon>Dethiosulfovibrionaceae</taxon>
        <taxon>Dethiosulfovibrio</taxon>
    </lineage>
</organism>
<feature type="chain" id="PRO_5012100995" evidence="1">
    <location>
        <begin position="21"/>
        <end position="64"/>
    </location>
</feature>
<dbReference type="AlphaFoldDB" id="A0A1X7LD85"/>
<evidence type="ECO:0000313" key="2">
    <source>
        <dbReference type="EMBL" id="SMG51444.1"/>
    </source>
</evidence>
<dbReference type="EMBL" id="FXBB01000056">
    <property type="protein sequence ID" value="SMG51444.1"/>
    <property type="molecule type" value="Genomic_DNA"/>
</dbReference>
<sequence length="64" mass="7099">MKKLFLIAAVLFGMAGSLWASDVPVVQMAYSHVTHHQAFMVAMARGEEAKDLGVWLKPVIDKEK</sequence>
<keyword evidence="1" id="KW-0732">Signal</keyword>
<dbReference type="RefSeq" id="WP_234986246.1">
    <property type="nucleotide sequence ID" value="NZ_FXBB01000056.1"/>
</dbReference>
<dbReference type="STRING" id="561720.SAMN06275492_1568"/>
<reference evidence="3" key="1">
    <citation type="submission" date="2017-04" db="EMBL/GenBank/DDBJ databases">
        <authorList>
            <person name="Varghese N."/>
            <person name="Submissions S."/>
        </authorList>
    </citation>
    <scope>NUCLEOTIDE SEQUENCE [LARGE SCALE GENOMIC DNA]</scope>
    <source>
        <strain evidence="3">USBA 82</strain>
    </source>
</reference>
<name>A0A1X7LD85_9BACT</name>
<proteinExistence type="predicted"/>
<gene>
    <name evidence="2" type="ORF">SAMN06275492_1568</name>
</gene>
<evidence type="ECO:0000313" key="3">
    <source>
        <dbReference type="Proteomes" id="UP000193355"/>
    </source>
</evidence>
<dbReference type="Proteomes" id="UP000193355">
    <property type="component" value="Unassembled WGS sequence"/>
</dbReference>
<protein>
    <submittedName>
        <fullName evidence="2">NitT/TauT family transport system substrate-binding protein</fullName>
    </submittedName>
</protein>
<keyword evidence="3" id="KW-1185">Reference proteome</keyword>
<evidence type="ECO:0000256" key="1">
    <source>
        <dbReference type="SAM" id="SignalP"/>
    </source>
</evidence>
<feature type="signal peptide" evidence="1">
    <location>
        <begin position="1"/>
        <end position="20"/>
    </location>
</feature>
<accession>A0A1X7LD85</accession>